<dbReference type="GO" id="GO:0004553">
    <property type="term" value="F:hydrolase activity, hydrolyzing O-glycosyl compounds"/>
    <property type="evidence" value="ECO:0007669"/>
    <property type="project" value="InterPro"/>
</dbReference>
<gene>
    <name evidence="3" type="ORF">Raf01_32470</name>
</gene>
<evidence type="ECO:0000313" key="3">
    <source>
        <dbReference type="EMBL" id="GIH15075.1"/>
    </source>
</evidence>
<dbReference type="SUPFAM" id="SSF51445">
    <property type="entry name" value="(Trans)glycosidases"/>
    <property type="match status" value="1"/>
</dbReference>
<comment type="caution">
    <text evidence="3">The sequence shown here is derived from an EMBL/GenBank/DDBJ whole genome shotgun (WGS) entry which is preliminary data.</text>
</comment>
<keyword evidence="1" id="KW-0732">Signal</keyword>
<name>A0A8J3QPI7_9ACTN</name>
<sequence>MVTRRRVLGGAAAATVAAAAAPVLGAGTAHADYTTIVDPSAGYGTWEGWGAALSWWANVFGTNDTLADLFYTRDTVTYQGAQYPGLGLNVVRYDVGACTYRAVGSPPVTMTMPATCAPYKRTEGYWLDWNSTDPASASWNWQADPRQRAMMTRARDRGANVFEMFSCSPLWWMCLNHNPCGAADGTNNLQSWNYRQHAVYLATVARYAQDAWGIPVGSIDPFNEPSANWWTANGTQLGCHVDPAIQRQVIGYLRDELDSRGLTSTLVAASDETSYDAARATWTGFPAATKAAVGRVNVHGYEYGNDGTARSPLYSAVHPDGKRLWQSEYGEGYAHGLYLAYAITLDLRYLHPTAWCYWQPVDGLTWGMVAATYDTTTVSGTLGGVANKYFVYAQYARHIRPGMTIVDSGDQATVAGYDPVARRLALVTVRGGAGQRVTYDLSRFSSVGGAAGATVRTWTTDADPNGAIGRQYQRGADLTLNGKSFTATPPTNAVVSFEIDNVSR</sequence>
<feature type="chain" id="PRO_5035153507" description="Endo-beta-1,6-galactanase-like domain-containing protein" evidence="1">
    <location>
        <begin position="32"/>
        <end position="504"/>
    </location>
</feature>
<feature type="signal peptide" evidence="1">
    <location>
        <begin position="1"/>
        <end position="31"/>
    </location>
</feature>
<dbReference type="Pfam" id="PF14587">
    <property type="entry name" value="Glyco_hydr_30_2"/>
    <property type="match status" value="1"/>
</dbReference>
<keyword evidence="4" id="KW-1185">Reference proteome</keyword>
<reference evidence="3" key="1">
    <citation type="submission" date="2021-01" db="EMBL/GenBank/DDBJ databases">
        <title>Whole genome shotgun sequence of Rugosimonospora africana NBRC 104875.</title>
        <authorList>
            <person name="Komaki H."/>
            <person name="Tamura T."/>
        </authorList>
    </citation>
    <scope>NUCLEOTIDE SEQUENCE</scope>
    <source>
        <strain evidence="3">NBRC 104875</strain>
    </source>
</reference>
<dbReference type="InterPro" id="IPR039743">
    <property type="entry name" value="6GAL/EXGAL"/>
</dbReference>
<organism evidence="3 4">
    <name type="scientific">Rugosimonospora africana</name>
    <dbReference type="NCBI Taxonomy" id="556532"/>
    <lineage>
        <taxon>Bacteria</taxon>
        <taxon>Bacillati</taxon>
        <taxon>Actinomycetota</taxon>
        <taxon>Actinomycetes</taxon>
        <taxon>Micromonosporales</taxon>
        <taxon>Micromonosporaceae</taxon>
        <taxon>Rugosimonospora</taxon>
    </lineage>
</organism>
<dbReference type="InterPro" id="IPR006311">
    <property type="entry name" value="TAT_signal"/>
</dbReference>
<evidence type="ECO:0000313" key="4">
    <source>
        <dbReference type="Proteomes" id="UP000642748"/>
    </source>
</evidence>
<protein>
    <recommendedName>
        <fullName evidence="2">Endo-beta-1,6-galactanase-like domain-containing protein</fullName>
    </recommendedName>
</protein>
<dbReference type="InterPro" id="IPR039514">
    <property type="entry name" value="6GAL-like"/>
</dbReference>
<accession>A0A8J3QPI7</accession>
<dbReference type="Gene3D" id="3.20.20.80">
    <property type="entry name" value="Glycosidases"/>
    <property type="match status" value="1"/>
</dbReference>
<evidence type="ECO:0000256" key="1">
    <source>
        <dbReference type="SAM" id="SignalP"/>
    </source>
</evidence>
<dbReference type="InterPro" id="IPR017853">
    <property type="entry name" value="GH"/>
</dbReference>
<dbReference type="RefSeq" id="WP_203918703.1">
    <property type="nucleotide sequence ID" value="NZ_BONZ01000030.1"/>
</dbReference>
<dbReference type="PANTHER" id="PTHR42767">
    <property type="entry name" value="ENDO-BETA-1,6-GALACTANASE"/>
    <property type="match status" value="1"/>
</dbReference>
<dbReference type="PROSITE" id="PS51318">
    <property type="entry name" value="TAT"/>
    <property type="match status" value="1"/>
</dbReference>
<dbReference type="EMBL" id="BONZ01000030">
    <property type="protein sequence ID" value="GIH15075.1"/>
    <property type="molecule type" value="Genomic_DNA"/>
</dbReference>
<dbReference type="Proteomes" id="UP000642748">
    <property type="component" value="Unassembled WGS sequence"/>
</dbReference>
<proteinExistence type="predicted"/>
<evidence type="ECO:0000259" key="2">
    <source>
        <dbReference type="Pfam" id="PF14587"/>
    </source>
</evidence>
<dbReference type="PANTHER" id="PTHR42767:SF1">
    <property type="entry name" value="ENDO-BETA-1,6-GALACTANASE-LIKE DOMAIN-CONTAINING PROTEIN"/>
    <property type="match status" value="1"/>
</dbReference>
<dbReference type="AlphaFoldDB" id="A0A8J3QPI7"/>
<feature type="domain" description="Endo-beta-1,6-galactanase-like" evidence="2">
    <location>
        <begin position="37"/>
        <end position="268"/>
    </location>
</feature>